<gene>
    <name evidence="1" type="ORF">PIB30_070543</name>
</gene>
<dbReference type="Proteomes" id="UP001341840">
    <property type="component" value="Unassembled WGS sequence"/>
</dbReference>
<sequence length="104" mass="11821">MIDGMFMGLVYPSLGCYGVRPQWLKLKALFGRVTQEGFGVHSLVITRDLQEVRGPRVSLKFGQKWLKLKALFGRVTQEGFGVHSLAITRDLHEAEGFPQVWEKM</sequence>
<organism evidence="1 2">
    <name type="scientific">Stylosanthes scabra</name>
    <dbReference type="NCBI Taxonomy" id="79078"/>
    <lineage>
        <taxon>Eukaryota</taxon>
        <taxon>Viridiplantae</taxon>
        <taxon>Streptophyta</taxon>
        <taxon>Embryophyta</taxon>
        <taxon>Tracheophyta</taxon>
        <taxon>Spermatophyta</taxon>
        <taxon>Magnoliopsida</taxon>
        <taxon>eudicotyledons</taxon>
        <taxon>Gunneridae</taxon>
        <taxon>Pentapetalae</taxon>
        <taxon>rosids</taxon>
        <taxon>fabids</taxon>
        <taxon>Fabales</taxon>
        <taxon>Fabaceae</taxon>
        <taxon>Papilionoideae</taxon>
        <taxon>50 kb inversion clade</taxon>
        <taxon>dalbergioids sensu lato</taxon>
        <taxon>Dalbergieae</taxon>
        <taxon>Pterocarpus clade</taxon>
        <taxon>Stylosanthes</taxon>
    </lineage>
</organism>
<name>A0ABU6VLY1_9FABA</name>
<comment type="caution">
    <text evidence="1">The sequence shown here is derived from an EMBL/GenBank/DDBJ whole genome shotgun (WGS) entry which is preliminary data.</text>
</comment>
<dbReference type="EMBL" id="JASCZI010151831">
    <property type="protein sequence ID" value="MED6174601.1"/>
    <property type="molecule type" value="Genomic_DNA"/>
</dbReference>
<accession>A0ABU6VLY1</accession>
<keyword evidence="2" id="KW-1185">Reference proteome</keyword>
<proteinExistence type="predicted"/>
<evidence type="ECO:0000313" key="2">
    <source>
        <dbReference type="Proteomes" id="UP001341840"/>
    </source>
</evidence>
<protein>
    <submittedName>
        <fullName evidence="1">Uncharacterized protein</fullName>
    </submittedName>
</protein>
<evidence type="ECO:0000313" key="1">
    <source>
        <dbReference type="EMBL" id="MED6174601.1"/>
    </source>
</evidence>
<reference evidence="1 2" key="1">
    <citation type="journal article" date="2023" name="Plants (Basel)">
        <title>Bridging the Gap: Combining Genomics and Transcriptomics Approaches to Understand Stylosanthes scabra, an Orphan Legume from the Brazilian Caatinga.</title>
        <authorList>
            <person name="Ferreira-Neto J.R.C."/>
            <person name="da Silva M.D."/>
            <person name="Binneck E."/>
            <person name="de Melo N.F."/>
            <person name="da Silva R.H."/>
            <person name="de Melo A.L.T.M."/>
            <person name="Pandolfi V."/>
            <person name="Bustamante F.O."/>
            <person name="Brasileiro-Vidal A.C."/>
            <person name="Benko-Iseppon A.M."/>
        </authorList>
    </citation>
    <scope>NUCLEOTIDE SEQUENCE [LARGE SCALE GENOMIC DNA]</scope>
    <source>
        <tissue evidence="1">Leaves</tissue>
    </source>
</reference>